<evidence type="ECO:0000313" key="9">
    <source>
        <dbReference type="Proteomes" id="UP000077202"/>
    </source>
</evidence>
<keyword evidence="5" id="KW-0496">Mitochondrion</keyword>
<comment type="subcellular location">
    <subcellularLocation>
        <location evidence="2">Endoplasmic reticulum</location>
    </subcellularLocation>
    <subcellularLocation>
        <location evidence="3">Membrane</location>
    </subcellularLocation>
    <subcellularLocation>
        <location evidence="1">Mitochondrion</location>
    </subcellularLocation>
</comment>
<evidence type="ECO:0000256" key="3">
    <source>
        <dbReference type="ARBA" id="ARBA00004370"/>
    </source>
</evidence>
<reference evidence="8" key="1">
    <citation type="submission" date="2016-03" db="EMBL/GenBank/DDBJ databases">
        <title>Mechanisms controlling the formation of the plant cell surface in tip-growing cells are functionally conserved among land plants.</title>
        <authorList>
            <person name="Honkanen S."/>
            <person name="Jones V.A."/>
            <person name="Morieri G."/>
            <person name="Champion C."/>
            <person name="Hetherington A.J."/>
            <person name="Kelly S."/>
            <person name="Saint-Marcoux D."/>
            <person name="Proust H."/>
            <person name="Prescott H."/>
            <person name="Dolan L."/>
        </authorList>
    </citation>
    <scope>NUCLEOTIDE SEQUENCE [LARGE SCALE GENOMIC DNA]</scope>
    <source>
        <tissue evidence="8">Whole gametophyte</tissue>
    </source>
</reference>
<keyword evidence="9" id="KW-1185">Reference proteome</keyword>
<dbReference type="InterPro" id="IPR027417">
    <property type="entry name" value="P-loop_NTPase"/>
</dbReference>
<dbReference type="InterPro" id="IPR029058">
    <property type="entry name" value="AB_hydrolase_fold"/>
</dbReference>
<dbReference type="AlphaFoldDB" id="A0A176VSQ0"/>
<dbReference type="GO" id="GO:0005783">
    <property type="term" value="C:endoplasmic reticulum"/>
    <property type="evidence" value="ECO:0007669"/>
    <property type="project" value="UniProtKB-SubCell"/>
</dbReference>
<evidence type="ECO:0000256" key="4">
    <source>
        <dbReference type="ARBA" id="ARBA00022824"/>
    </source>
</evidence>
<dbReference type="GO" id="GO:0016020">
    <property type="term" value="C:membrane"/>
    <property type="evidence" value="ECO:0007669"/>
    <property type="project" value="UniProtKB-SubCell"/>
</dbReference>
<keyword evidence="6" id="KW-0472">Membrane</keyword>
<dbReference type="Pfam" id="PF00931">
    <property type="entry name" value="NB-ARC"/>
    <property type="match status" value="1"/>
</dbReference>
<dbReference type="SUPFAM" id="SSF53474">
    <property type="entry name" value="alpha/beta-Hydrolases"/>
    <property type="match status" value="1"/>
</dbReference>
<dbReference type="EMBL" id="LVLJ01002763">
    <property type="protein sequence ID" value="OAE23840.1"/>
    <property type="molecule type" value="Genomic_DNA"/>
</dbReference>
<evidence type="ECO:0000256" key="1">
    <source>
        <dbReference type="ARBA" id="ARBA00004173"/>
    </source>
</evidence>
<dbReference type="Gene3D" id="3.40.50.1820">
    <property type="entry name" value="alpha/beta hydrolase"/>
    <property type="match status" value="1"/>
</dbReference>
<dbReference type="SUPFAM" id="SSF52540">
    <property type="entry name" value="P-loop containing nucleoside triphosphate hydrolases"/>
    <property type="match status" value="1"/>
</dbReference>
<evidence type="ECO:0000256" key="5">
    <source>
        <dbReference type="ARBA" id="ARBA00023128"/>
    </source>
</evidence>
<accession>A0A176VSQ0</accession>
<gene>
    <name evidence="8" type="ORF">AXG93_369s1340</name>
</gene>
<dbReference type="Gene3D" id="3.40.50.300">
    <property type="entry name" value="P-loop containing nucleotide triphosphate hydrolases"/>
    <property type="match status" value="1"/>
</dbReference>
<name>A0A176VSQ0_MARPO</name>
<evidence type="ECO:0000313" key="8">
    <source>
        <dbReference type="EMBL" id="OAE23840.1"/>
    </source>
</evidence>
<evidence type="ECO:0000256" key="2">
    <source>
        <dbReference type="ARBA" id="ARBA00004240"/>
    </source>
</evidence>
<sequence length="262" mass="29714">MTWLPEEFPEARILCVNYDSCIRRSAEHGRLDLHNAAEMLMVNLKLARVCQHPIILIGHSYGGLVIKQLCLQALMRETLKKEEEGDVGFLNCIKGVFFYGTPHHGSSFFSNVTDLKDASPLLDFVHSVMIVHEASARYGEFTMEQEDHFSLCQPKSKVSNTYSRLTEFIQCIGEDIYGFKGMRSFHELKKVPKMAMVLRSHLFKTVRNYLVVAPLVGLHGMGGVGKTTLAKLLVKDLCAEFDYTCFIPVSNLKGDYEEITRR</sequence>
<dbReference type="InterPro" id="IPR052374">
    <property type="entry name" value="SERAC1"/>
</dbReference>
<protein>
    <recommendedName>
        <fullName evidence="7">NB-ARC domain-containing protein</fullName>
    </recommendedName>
</protein>
<keyword evidence="4" id="KW-0256">Endoplasmic reticulum</keyword>
<evidence type="ECO:0000259" key="7">
    <source>
        <dbReference type="Pfam" id="PF00931"/>
    </source>
</evidence>
<dbReference type="PANTHER" id="PTHR48182">
    <property type="entry name" value="PROTEIN SERAC1"/>
    <property type="match status" value="1"/>
</dbReference>
<proteinExistence type="predicted"/>
<organism evidence="8 9">
    <name type="scientific">Marchantia polymorpha subsp. ruderalis</name>
    <dbReference type="NCBI Taxonomy" id="1480154"/>
    <lineage>
        <taxon>Eukaryota</taxon>
        <taxon>Viridiplantae</taxon>
        <taxon>Streptophyta</taxon>
        <taxon>Embryophyta</taxon>
        <taxon>Marchantiophyta</taxon>
        <taxon>Marchantiopsida</taxon>
        <taxon>Marchantiidae</taxon>
        <taxon>Marchantiales</taxon>
        <taxon>Marchantiaceae</taxon>
        <taxon>Marchantia</taxon>
    </lineage>
</organism>
<dbReference type="GO" id="GO:0005739">
    <property type="term" value="C:mitochondrion"/>
    <property type="evidence" value="ECO:0007669"/>
    <property type="project" value="UniProtKB-SubCell"/>
</dbReference>
<dbReference type="GO" id="GO:0043531">
    <property type="term" value="F:ADP binding"/>
    <property type="evidence" value="ECO:0007669"/>
    <property type="project" value="InterPro"/>
</dbReference>
<dbReference type="PANTHER" id="PTHR48182:SF2">
    <property type="entry name" value="PROTEIN SERAC1"/>
    <property type="match status" value="1"/>
</dbReference>
<evidence type="ECO:0000256" key="6">
    <source>
        <dbReference type="ARBA" id="ARBA00023136"/>
    </source>
</evidence>
<feature type="domain" description="NB-ARC" evidence="7">
    <location>
        <begin position="215"/>
        <end position="253"/>
    </location>
</feature>
<dbReference type="InterPro" id="IPR002182">
    <property type="entry name" value="NB-ARC"/>
</dbReference>
<comment type="caution">
    <text evidence="8">The sequence shown here is derived from an EMBL/GenBank/DDBJ whole genome shotgun (WGS) entry which is preliminary data.</text>
</comment>
<dbReference type="Proteomes" id="UP000077202">
    <property type="component" value="Unassembled WGS sequence"/>
</dbReference>